<dbReference type="EMBL" id="BART01031538">
    <property type="protein sequence ID" value="GAH15440.1"/>
    <property type="molecule type" value="Genomic_DNA"/>
</dbReference>
<organism evidence="1">
    <name type="scientific">marine sediment metagenome</name>
    <dbReference type="NCBI Taxonomy" id="412755"/>
    <lineage>
        <taxon>unclassified sequences</taxon>
        <taxon>metagenomes</taxon>
        <taxon>ecological metagenomes</taxon>
    </lineage>
</organism>
<protein>
    <submittedName>
        <fullName evidence="1">Uncharacterized protein</fullName>
    </submittedName>
</protein>
<evidence type="ECO:0000313" key="1">
    <source>
        <dbReference type="EMBL" id="GAH15440.1"/>
    </source>
</evidence>
<gene>
    <name evidence="1" type="ORF">S01H4_54763</name>
</gene>
<name>X1E4W9_9ZZZZ</name>
<proteinExistence type="predicted"/>
<dbReference type="AlphaFoldDB" id="X1E4W9"/>
<sequence length="67" mass="7944">MVEYELRGGYPLRREEFDERMRCAEKYLFSLGVGDPAEEVGRINATVLRYLREEGFFERLGRKIGLR</sequence>
<comment type="caution">
    <text evidence="1">The sequence shown here is derived from an EMBL/GenBank/DDBJ whole genome shotgun (WGS) entry which is preliminary data.</text>
</comment>
<accession>X1E4W9</accession>
<reference evidence="1" key="1">
    <citation type="journal article" date="2014" name="Front. Microbiol.">
        <title>High frequency of phylogenetically diverse reductive dehalogenase-homologous genes in deep subseafloor sedimentary metagenomes.</title>
        <authorList>
            <person name="Kawai M."/>
            <person name="Futagami T."/>
            <person name="Toyoda A."/>
            <person name="Takaki Y."/>
            <person name="Nishi S."/>
            <person name="Hori S."/>
            <person name="Arai W."/>
            <person name="Tsubouchi T."/>
            <person name="Morono Y."/>
            <person name="Uchiyama I."/>
            <person name="Ito T."/>
            <person name="Fujiyama A."/>
            <person name="Inagaki F."/>
            <person name="Takami H."/>
        </authorList>
    </citation>
    <scope>NUCLEOTIDE SEQUENCE</scope>
    <source>
        <strain evidence="1">Expedition CK06-06</strain>
    </source>
</reference>